<dbReference type="Gene3D" id="3.40.1190.20">
    <property type="match status" value="1"/>
</dbReference>
<name>A0AAE3DQU6_9FIRM</name>
<dbReference type="Proteomes" id="UP001197875">
    <property type="component" value="Unassembled WGS sequence"/>
</dbReference>
<dbReference type="AlphaFoldDB" id="A0AAE3DQU6"/>
<dbReference type="PANTHER" id="PTHR20858">
    <property type="entry name" value="PHOSPHOMETHYLPYRIMIDINE KINASE"/>
    <property type="match status" value="1"/>
</dbReference>
<dbReference type="GO" id="GO:0008478">
    <property type="term" value="F:pyridoxal kinase activity"/>
    <property type="evidence" value="ECO:0007669"/>
    <property type="project" value="UniProtKB-EC"/>
</dbReference>
<dbReference type="SUPFAM" id="SSF53613">
    <property type="entry name" value="Ribokinase-like"/>
    <property type="match status" value="1"/>
</dbReference>
<evidence type="ECO:0000313" key="4">
    <source>
        <dbReference type="Proteomes" id="UP001197875"/>
    </source>
</evidence>
<evidence type="ECO:0000259" key="2">
    <source>
        <dbReference type="Pfam" id="PF08543"/>
    </source>
</evidence>
<accession>A0AAE3DQU6</accession>
<dbReference type="GO" id="GO:0008902">
    <property type="term" value="F:hydroxymethylpyrimidine kinase activity"/>
    <property type="evidence" value="ECO:0007669"/>
    <property type="project" value="TreeGrafter"/>
</dbReference>
<dbReference type="PANTHER" id="PTHR20858:SF17">
    <property type="entry name" value="HYDROXYMETHYLPYRIMIDINE_PHOSPHOMETHYLPYRIMIDINE KINASE THI20-RELATED"/>
    <property type="match status" value="1"/>
</dbReference>
<dbReference type="GO" id="GO:0008972">
    <property type="term" value="F:phosphomethylpyrimidine kinase activity"/>
    <property type="evidence" value="ECO:0007669"/>
    <property type="project" value="TreeGrafter"/>
</dbReference>
<keyword evidence="4" id="KW-1185">Reference proteome</keyword>
<keyword evidence="1" id="KW-0784">Thiamine biosynthesis</keyword>
<comment type="caution">
    <text evidence="3">The sequence shown here is derived from an EMBL/GenBank/DDBJ whole genome shotgun (WGS) entry which is preliminary data.</text>
</comment>
<evidence type="ECO:0000256" key="1">
    <source>
        <dbReference type="ARBA" id="ARBA00022977"/>
    </source>
</evidence>
<dbReference type="InterPro" id="IPR029056">
    <property type="entry name" value="Ribokinase-like"/>
</dbReference>
<proteinExistence type="predicted"/>
<organism evidence="3 4">
    <name type="scientific">Fusicatenibacter faecihominis</name>
    <dbReference type="NCBI Taxonomy" id="2881276"/>
    <lineage>
        <taxon>Bacteria</taxon>
        <taxon>Bacillati</taxon>
        <taxon>Bacillota</taxon>
        <taxon>Clostridia</taxon>
        <taxon>Lachnospirales</taxon>
        <taxon>Lachnospiraceae</taxon>
        <taxon>Fusicatenibacter</taxon>
    </lineage>
</organism>
<dbReference type="InterPro" id="IPR013749">
    <property type="entry name" value="PM/HMP-P_kinase-1"/>
</dbReference>
<dbReference type="EC" id="2.7.1.35" evidence="3"/>
<dbReference type="GO" id="GO:0005829">
    <property type="term" value="C:cytosol"/>
    <property type="evidence" value="ECO:0007669"/>
    <property type="project" value="TreeGrafter"/>
</dbReference>
<gene>
    <name evidence="3" type="ORF">LKD71_03740</name>
</gene>
<evidence type="ECO:0000313" key="3">
    <source>
        <dbReference type="EMBL" id="MCC2188945.1"/>
    </source>
</evidence>
<dbReference type="GO" id="GO:0009228">
    <property type="term" value="P:thiamine biosynthetic process"/>
    <property type="evidence" value="ECO:0007669"/>
    <property type="project" value="UniProtKB-KW"/>
</dbReference>
<protein>
    <submittedName>
        <fullName evidence="3">Pyridoxamine kinase</fullName>
        <ecNumber evidence="3">2.7.1.35</ecNumber>
    </submittedName>
</protein>
<reference evidence="3 4" key="1">
    <citation type="submission" date="2021-10" db="EMBL/GenBank/DDBJ databases">
        <title>Anaerobic single-cell dispensing facilitates the cultivation of human gut bacteria.</title>
        <authorList>
            <person name="Afrizal A."/>
        </authorList>
    </citation>
    <scope>NUCLEOTIDE SEQUENCE [LARGE SCALE GENOMIC DNA]</scope>
    <source>
        <strain evidence="3 4">CLA-AA-H277</strain>
    </source>
</reference>
<feature type="domain" description="Pyridoxamine kinase/Phosphomethylpyrimidine kinase" evidence="2">
    <location>
        <begin position="78"/>
        <end position="261"/>
    </location>
</feature>
<keyword evidence="3" id="KW-0418">Kinase</keyword>
<dbReference type="NCBIfam" id="NF005491">
    <property type="entry name" value="PRK07105.1"/>
    <property type="match status" value="1"/>
</dbReference>
<dbReference type="EMBL" id="JAJEPR010000004">
    <property type="protein sequence ID" value="MCC2188945.1"/>
    <property type="molecule type" value="Genomic_DNA"/>
</dbReference>
<sequence>MQTAVKKKPIQRAAILHDLCTVGKAAMTNILPVLSVLGVEACPVPTMVLSTHTGGYGKPAIYPLSGFAGDCGKHLKSQGFSFDAVFVGYLGNEKNVREAYTFLEDFSGGPVLFDPIMADHGKFYSNFDESYNELLKGLIPRCTLMTPNYTESCLLTGEAYEESCGKEKFLRITEKLKNLNCKNAVLTSIPLEDGLSAVGILDGDEADWFTYEPTGRAYPGTGDLFSAVLLGALLKGLSLRKAAEAAHRFVAHCIQKSDAAGYDTREGVLLEPELLELVKIVS</sequence>
<dbReference type="Pfam" id="PF08543">
    <property type="entry name" value="Phos_pyr_kin"/>
    <property type="match status" value="1"/>
</dbReference>
<keyword evidence="3" id="KW-0808">Transferase</keyword>
<dbReference type="RefSeq" id="WP_227614401.1">
    <property type="nucleotide sequence ID" value="NZ_JAJEPR010000004.1"/>
</dbReference>